<comment type="caution">
    <text evidence="4">The sequence shown here is derived from an EMBL/GenBank/DDBJ whole genome shotgun (WGS) entry which is preliminary data.</text>
</comment>
<evidence type="ECO:0000313" key="5">
    <source>
        <dbReference type="Proteomes" id="UP001597053"/>
    </source>
</evidence>
<dbReference type="Pfam" id="PF22738">
    <property type="entry name" value="NNH7"/>
    <property type="match status" value="1"/>
</dbReference>
<dbReference type="Proteomes" id="UP001597053">
    <property type="component" value="Unassembled WGS sequence"/>
</dbReference>
<reference evidence="5" key="1">
    <citation type="journal article" date="2019" name="Int. J. Syst. Evol. Microbiol.">
        <title>The Global Catalogue of Microorganisms (GCM) 10K type strain sequencing project: providing services to taxonomists for standard genome sequencing and annotation.</title>
        <authorList>
            <consortium name="The Broad Institute Genomics Platform"/>
            <consortium name="The Broad Institute Genome Sequencing Center for Infectious Disease"/>
            <person name="Wu L."/>
            <person name="Ma J."/>
        </authorList>
    </citation>
    <scope>NUCLEOTIDE SEQUENCE [LARGE SCALE GENOMIC DNA]</scope>
    <source>
        <strain evidence="5">JCM 32148</strain>
    </source>
</reference>
<dbReference type="InterPro" id="IPR054567">
    <property type="entry name" value="NNH7"/>
</dbReference>
<keyword evidence="1" id="KW-1133">Transmembrane helix</keyword>
<evidence type="ECO:0000259" key="2">
    <source>
        <dbReference type="Pfam" id="PF13401"/>
    </source>
</evidence>
<dbReference type="SUPFAM" id="SSF52540">
    <property type="entry name" value="P-loop containing nucleoside triphosphate hydrolases"/>
    <property type="match status" value="1"/>
</dbReference>
<sequence>MQVEPPISYRGALQLLGRHDRPVFDALNALLGGVLVASPLFGAAALFGWIDQKNEAMTVLRGLLDKGKDRLLGTNGHERQQLIAAAHTVIVMSALFDVVHELQAEKSPFGRQRLTELLLEVEPDRTFIEWLYTAPVPAPSASRGFHEILPEIDAFGSRAVTDLTIMAGITLSPGEVDFTDAFRQRYTASYLRLMADVPEFQMWAALGEHAATRDTIRSLHAGLGQVLAEQATSLGRLERLMRYFVGNPGAPVPGLVAALNATNSAALQEAILPADTIADVPYLEVPTVSEIHQTPRFRAVRYASGDQPSDDGWWTGKGDRPEKPVRDDLELFLAAHLASEESTRLPLLLLGHPGAGKSLLTKVLAARLPAESFTVVRVPLRRVDSGAPIYTQVAQALDSATHGRVTWQSLDGPSAGTIRVVLLDGFDELLQALPAGRRGYLQDIMEFQRLEAAQGAPVAVVVTSRTIVADRATIPPGAPVVRLEEFGEHEIARWLEVWNSANALAISGGRIRPLPPDDALAYPDLVTQPLLLLLLALYVADPATTLDRGLSTAALYERLFTTFLRRDVAKLGLGDGLPREVDERLWRLTVAAFGMFNRGGVYIMDSELSADLAAFEGEPYGERARGQRTVGEFFFVHASEADAHRRGDASRCFEFLHATFGEYLIARYVVRQLDELADVRSARRVDDDELFAMLSHQPLLGRRQILDFAIDIVEHLPSGRWQAIAALLERLAATVRDRHDTERLRAYRPQRTDRLRAMAAYSVNLVALRVYLDPHPDGVPITAFAPLSTDPLAWWRSTVTAWRAGLDDGGWAAVVLGLDLADKTAASVDARTDYEWPVDADALTVVRRSTRWAPESRPAAAYAQLTAQPAYEQDLRVGESLRGFSYVREEDFSEPGLIAWTVASAMNGLIHEKMFLNEVLTGLRSGRYDHLRADTAEVRRWLVRLLMLESGKLNYTDILTIVRYVITDPTIDIPDLVFVVAGIPRLLHDEPALLSYFHNAGPETKSLLGVLKIARRGTDDATARALREAAGNAPEYNGSGGSALLELVIRLNRAVA</sequence>
<feature type="domain" description="NACHT N-terminal Helical" evidence="3">
    <location>
        <begin position="5"/>
        <end position="208"/>
    </location>
</feature>
<dbReference type="EMBL" id="JBHTHM010000001">
    <property type="protein sequence ID" value="MFD0782357.1"/>
    <property type="molecule type" value="Genomic_DNA"/>
</dbReference>
<dbReference type="Pfam" id="PF13401">
    <property type="entry name" value="AAA_22"/>
    <property type="match status" value="1"/>
</dbReference>
<protein>
    <submittedName>
        <fullName evidence="4">NACHT domain-containing protein</fullName>
    </submittedName>
</protein>
<keyword evidence="1" id="KW-0472">Membrane</keyword>
<organism evidence="4 5">
    <name type="scientific">Micromonospora azadirachtae</name>
    <dbReference type="NCBI Taxonomy" id="1970735"/>
    <lineage>
        <taxon>Bacteria</taxon>
        <taxon>Bacillati</taxon>
        <taxon>Actinomycetota</taxon>
        <taxon>Actinomycetes</taxon>
        <taxon>Micromonosporales</taxon>
        <taxon>Micromonosporaceae</taxon>
        <taxon>Micromonospora</taxon>
    </lineage>
</organism>
<evidence type="ECO:0000313" key="4">
    <source>
        <dbReference type="EMBL" id="MFD0782357.1"/>
    </source>
</evidence>
<evidence type="ECO:0000259" key="3">
    <source>
        <dbReference type="Pfam" id="PF22738"/>
    </source>
</evidence>
<keyword evidence="5" id="KW-1185">Reference proteome</keyword>
<keyword evidence="1" id="KW-0812">Transmembrane</keyword>
<dbReference type="InterPro" id="IPR049945">
    <property type="entry name" value="AAA_22"/>
</dbReference>
<dbReference type="InterPro" id="IPR027417">
    <property type="entry name" value="P-loop_NTPase"/>
</dbReference>
<name>A0ABW2ZUM5_9ACTN</name>
<evidence type="ECO:0000256" key="1">
    <source>
        <dbReference type="SAM" id="Phobius"/>
    </source>
</evidence>
<feature type="transmembrane region" description="Helical" evidence="1">
    <location>
        <begin position="26"/>
        <end position="50"/>
    </location>
</feature>
<proteinExistence type="predicted"/>
<feature type="domain" description="ORC1/DEAH AAA+ ATPase" evidence="2">
    <location>
        <begin position="342"/>
        <end position="459"/>
    </location>
</feature>
<dbReference type="Gene3D" id="3.40.50.300">
    <property type="entry name" value="P-loop containing nucleotide triphosphate hydrolases"/>
    <property type="match status" value="1"/>
</dbReference>
<accession>A0ABW2ZUM5</accession>
<gene>
    <name evidence="4" type="ORF">ACFQZ8_00220</name>
</gene>